<keyword evidence="2" id="KW-1185">Reference proteome</keyword>
<dbReference type="AlphaFoldDB" id="A0AA39NS18"/>
<reference evidence="1" key="1">
    <citation type="submission" date="2023-06" db="EMBL/GenBank/DDBJ databases">
        <authorList>
            <consortium name="Lawrence Berkeley National Laboratory"/>
            <person name="Ahrendt S."/>
            <person name="Sahu N."/>
            <person name="Indic B."/>
            <person name="Wong-Bajracharya J."/>
            <person name="Merenyi Z."/>
            <person name="Ke H.-M."/>
            <person name="Monk M."/>
            <person name="Kocsube S."/>
            <person name="Drula E."/>
            <person name="Lipzen A."/>
            <person name="Balint B."/>
            <person name="Henrissat B."/>
            <person name="Andreopoulos B."/>
            <person name="Martin F.M."/>
            <person name="Harder C.B."/>
            <person name="Rigling D."/>
            <person name="Ford K.L."/>
            <person name="Foster G.D."/>
            <person name="Pangilinan J."/>
            <person name="Papanicolaou A."/>
            <person name="Barry K."/>
            <person name="LaButti K."/>
            <person name="Viragh M."/>
            <person name="Koriabine M."/>
            <person name="Yan M."/>
            <person name="Riley R."/>
            <person name="Champramary S."/>
            <person name="Plett K.L."/>
            <person name="Tsai I.J."/>
            <person name="Slot J."/>
            <person name="Sipos G."/>
            <person name="Plett J."/>
            <person name="Nagy L.G."/>
            <person name="Grigoriev I.V."/>
        </authorList>
    </citation>
    <scope>NUCLEOTIDE SEQUENCE</scope>
    <source>
        <strain evidence="1">ICMP 16352</strain>
    </source>
</reference>
<organism evidence="1 2">
    <name type="scientific">Armillaria novae-zelandiae</name>
    <dbReference type="NCBI Taxonomy" id="153914"/>
    <lineage>
        <taxon>Eukaryota</taxon>
        <taxon>Fungi</taxon>
        <taxon>Dikarya</taxon>
        <taxon>Basidiomycota</taxon>
        <taxon>Agaricomycotina</taxon>
        <taxon>Agaricomycetes</taxon>
        <taxon>Agaricomycetidae</taxon>
        <taxon>Agaricales</taxon>
        <taxon>Marasmiineae</taxon>
        <taxon>Physalacriaceae</taxon>
        <taxon>Armillaria</taxon>
    </lineage>
</organism>
<proteinExistence type="predicted"/>
<name>A0AA39NS18_9AGAR</name>
<protein>
    <submittedName>
        <fullName evidence="1">Uncharacterized protein</fullName>
    </submittedName>
</protein>
<dbReference type="Proteomes" id="UP001175227">
    <property type="component" value="Unassembled WGS sequence"/>
</dbReference>
<evidence type="ECO:0000313" key="2">
    <source>
        <dbReference type="Proteomes" id="UP001175227"/>
    </source>
</evidence>
<accession>A0AA39NS18</accession>
<dbReference type="EMBL" id="JAUEPR010000058">
    <property type="protein sequence ID" value="KAK0470793.1"/>
    <property type="molecule type" value="Genomic_DNA"/>
</dbReference>
<evidence type="ECO:0000313" key="1">
    <source>
        <dbReference type="EMBL" id="KAK0470793.1"/>
    </source>
</evidence>
<comment type="caution">
    <text evidence="1">The sequence shown here is derived from an EMBL/GenBank/DDBJ whole genome shotgun (WGS) entry which is preliminary data.</text>
</comment>
<sequence length="197" mass="21349">MYDCWNAREWPAVNAHLTILHKDNPLYDSETTSPTLMNDSTDVRLARAPGGQEIAIGEGDTGRGWAKEVSWTAQLRGVPSLTGLQVSNEQCTMSPSSVAFSSRFKTGCRFWEEPRVQVIPISQANFFRNALQFSSESVQPGFRRRCTNSQGSLDSTPSADENTLKALAIEVGVSEATGACNTVVMLVGAKESGSVSQ</sequence>
<gene>
    <name evidence="1" type="ORF">IW261DRAFT_1672227</name>
</gene>